<keyword evidence="3" id="KW-1185">Reference proteome</keyword>
<dbReference type="Proteomes" id="UP000238479">
    <property type="component" value="Chromosome 2"/>
</dbReference>
<evidence type="ECO:0000313" key="3">
    <source>
        <dbReference type="Proteomes" id="UP000238479"/>
    </source>
</evidence>
<name>A0A2P6RQU4_ROSCH</name>
<evidence type="ECO:0000313" key="2">
    <source>
        <dbReference type="EMBL" id="PRQ48777.1"/>
    </source>
</evidence>
<comment type="caution">
    <text evidence="2">The sequence shown here is derived from an EMBL/GenBank/DDBJ whole genome shotgun (WGS) entry which is preliminary data.</text>
</comment>
<dbReference type="OMA" id="FKNTPRR"/>
<organism evidence="2 3">
    <name type="scientific">Rosa chinensis</name>
    <name type="common">China rose</name>
    <dbReference type="NCBI Taxonomy" id="74649"/>
    <lineage>
        <taxon>Eukaryota</taxon>
        <taxon>Viridiplantae</taxon>
        <taxon>Streptophyta</taxon>
        <taxon>Embryophyta</taxon>
        <taxon>Tracheophyta</taxon>
        <taxon>Spermatophyta</taxon>
        <taxon>Magnoliopsida</taxon>
        <taxon>eudicotyledons</taxon>
        <taxon>Gunneridae</taxon>
        <taxon>Pentapetalae</taxon>
        <taxon>rosids</taxon>
        <taxon>fabids</taxon>
        <taxon>Rosales</taxon>
        <taxon>Rosaceae</taxon>
        <taxon>Rosoideae</taxon>
        <taxon>Rosoideae incertae sedis</taxon>
        <taxon>Rosa</taxon>
    </lineage>
</organism>
<gene>
    <name evidence="2" type="ORF">RchiOBHm_Chr2g0114561</name>
</gene>
<accession>A0A2P6RQU4</accession>
<dbReference type="STRING" id="74649.A0A2P6RQU4"/>
<protein>
    <submittedName>
        <fullName evidence="2">Uncharacterized protein</fullName>
    </submittedName>
</protein>
<feature type="region of interest" description="Disordered" evidence="1">
    <location>
        <begin position="77"/>
        <end position="109"/>
    </location>
</feature>
<dbReference type="EMBL" id="PDCK01000040">
    <property type="protein sequence ID" value="PRQ48777.1"/>
    <property type="molecule type" value="Genomic_DNA"/>
</dbReference>
<evidence type="ECO:0000256" key="1">
    <source>
        <dbReference type="SAM" id="MobiDB-lite"/>
    </source>
</evidence>
<dbReference type="AlphaFoldDB" id="A0A2P6RQU4"/>
<dbReference type="Gramene" id="PRQ48777">
    <property type="protein sequence ID" value="PRQ48777"/>
    <property type="gene ID" value="RchiOBHm_Chr2g0114561"/>
</dbReference>
<feature type="compositionally biased region" description="Basic and acidic residues" evidence="1">
    <location>
        <begin position="98"/>
        <end position="109"/>
    </location>
</feature>
<reference evidence="2 3" key="1">
    <citation type="journal article" date="2018" name="Nat. Genet.">
        <title>The Rosa genome provides new insights in the design of modern roses.</title>
        <authorList>
            <person name="Bendahmane M."/>
        </authorList>
    </citation>
    <scope>NUCLEOTIDE SEQUENCE [LARGE SCALE GENOMIC DNA]</scope>
    <source>
        <strain evidence="3">cv. Old Blush</strain>
    </source>
</reference>
<proteinExistence type="predicted"/>
<sequence>MKTTAELRREHNLPIPVNKDSLYKPIERKRRKFNPLVISKSLQTALPFVSKFKNTPRRRRPPIENRRTVVMEPRERRVHTSVQQLGLISSDKRKKRRAKDDKKRREIDRRRKKIRRNAEDGIALIDMIL</sequence>